<comment type="caution">
    <text evidence="1">The sequence shown here is derived from an EMBL/GenBank/DDBJ whole genome shotgun (WGS) entry which is preliminary data.</text>
</comment>
<evidence type="ECO:0000313" key="2">
    <source>
        <dbReference type="Proteomes" id="UP000666915"/>
    </source>
</evidence>
<sequence length="63" mass="6794">MPDRIEATALALDAYEQHLFGDQANGHRNNHAEAEGLLHSLGIDLIRYGEGNRLDVVASHGGS</sequence>
<gene>
    <name evidence="1" type="ORF">J4557_22355</name>
</gene>
<proteinExistence type="predicted"/>
<evidence type="ECO:0008006" key="3">
    <source>
        <dbReference type="Google" id="ProtNLM"/>
    </source>
</evidence>
<reference evidence="1 2" key="1">
    <citation type="submission" date="2021-03" db="EMBL/GenBank/DDBJ databases">
        <authorList>
            <person name="Kanchanasin P."/>
            <person name="Saeng-In P."/>
            <person name="Phongsopitanun W."/>
            <person name="Yuki M."/>
            <person name="Kudo T."/>
            <person name="Ohkuma M."/>
            <person name="Tanasupawat S."/>
        </authorList>
    </citation>
    <scope>NUCLEOTIDE SEQUENCE [LARGE SCALE GENOMIC DNA]</scope>
    <source>
        <strain evidence="1 2">L46</strain>
    </source>
</reference>
<dbReference type="Proteomes" id="UP000666915">
    <property type="component" value="Unassembled WGS sequence"/>
</dbReference>
<accession>A0ABS3R1Y3</accession>
<dbReference type="RefSeq" id="WP_344409153.1">
    <property type="nucleotide sequence ID" value="NZ_BAAAGM010000126.1"/>
</dbReference>
<keyword evidence="2" id="KW-1185">Reference proteome</keyword>
<evidence type="ECO:0000313" key="1">
    <source>
        <dbReference type="EMBL" id="MBO2440276.1"/>
    </source>
</evidence>
<dbReference type="EMBL" id="JAGEOK010000014">
    <property type="protein sequence ID" value="MBO2440276.1"/>
    <property type="molecule type" value="Genomic_DNA"/>
</dbReference>
<organism evidence="1 2">
    <name type="scientific">Actinomadura nitritigenes</name>
    <dbReference type="NCBI Taxonomy" id="134602"/>
    <lineage>
        <taxon>Bacteria</taxon>
        <taxon>Bacillati</taxon>
        <taxon>Actinomycetota</taxon>
        <taxon>Actinomycetes</taxon>
        <taxon>Streptosporangiales</taxon>
        <taxon>Thermomonosporaceae</taxon>
        <taxon>Actinomadura</taxon>
    </lineage>
</organism>
<name>A0ABS3R1Y3_9ACTN</name>
<protein>
    <recommendedName>
        <fullName evidence="3">Amidohydrolase</fullName>
    </recommendedName>
</protein>